<evidence type="ECO:0000259" key="1">
    <source>
        <dbReference type="Pfam" id="PF04909"/>
    </source>
</evidence>
<proteinExistence type="predicted"/>
<gene>
    <name evidence="2" type="ORF">C2E25_14875</name>
</gene>
<reference evidence="2 3" key="1">
    <citation type="journal article" date="2018" name="Genome Announc.">
        <title>Genome Sequence of Geothermobacter sp. HR-1 Iron Reducer from the Loihi Seamount.</title>
        <authorList>
            <person name="Smith H."/>
            <person name="Abuyen K."/>
            <person name="Tremblay J."/>
            <person name="Savalia P."/>
            <person name="Perez-Rodriguez I."/>
            <person name="Emerson D."/>
            <person name="Tully B."/>
            <person name="Amend J."/>
        </authorList>
    </citation>
    <scope>NUCLEOTIDE SEQUENCE [LARGE SCALE GENOMIC DNA]</scope>
    <source>
        <strain evidence="2 3">HR-1</strain>
    </source>
</reference>
<dbReference type="SUPFAM" id="SSF51556">
    <property type="entry name" value="Metallo-dependent hydrolases"/>
    <property type="match status" value="1"/>
</dbReference>
<sequence length="367" mass="41677">MVMIAFIALGILILTILLHPGRCRTDRPQEPIIDMHVHVAGLGADSDCFITSELLDNWRYNIYLKAFGTSEKELRANGDALIFERIAERLDRSRLVDGAVLLALDKVYDRETGRPQPERTEVYIPNDFVRDGCRQFDNLHYGASVNPYREDWEEQLIQADRDGAVLIKWLPAVQQIDPSAPGIEPFYRKLVELDLPLLVHTGAERSFSSSHDRLGDPRLLIKPLKAGVTVIAAHVATTGSHEGEAYIDRLLPLLQQYDNLYSDISGLTQLNKMIYPGRVARTGAISHKLLYGSDFPLISCGIGPFRLVSGWNFCWNLSWRQLWFLQRVKNDWDRDLLLKQALGFPDAVFTRPARLLNLTTDRQDKPS</sequence>
<feature type="domain" description="Amidohydrolase-related" evidence="1">
    <location>
        <begin position="33"/>
        <end position="307"/>
    </location>
</feature>
<dbReference type="GO" id="GO:0016787">
    <property type="term" value="F:hydrolase activity"/>
    <property type="evidence" value="ECO:0007669"/>
    <property type="project" value="UniProtKB-KW"/>
</dbReference>
<evidence type="ECO:0000313" key="3">
    <source>
        <dbReference type="Proteomes" id="UP000236340"/>
    </source>
</evidence>
<dbReference type="Gene3D" id="3.20.20.140">
    <property type="entry name" value="Metal-dependent hydrolases"/>
    <property type="match status" value="1"/>
</dbReference>
<dbReference type="Proteomes" id="UP000236340">
    <property type="component" value="Unassembled WGS sequence"/>
</dbReference>
<protein>
    <submittedName>
        <fullName evidence="2">Metal-dependent hydrolase</fullName>
    </submittedName>
</protein>
<dbReference type="Pfam" id="PF04909">
    <property type="entry name" value="Amidohydro_2"/>
    <property type="match status" value="1"/>
</dbReference>
<comment type="caution">
    <text evidence="2">The sequence shown here is derived from an EMBL/GenBank/DDBJ whole genome shotgun (WGS) entry which is preliminary data.</text>
</comment>
<dbReference type="InterPro" id="IPR032466">
    <property type="entry name" value="Metal_Hydrolase"/>
</dbReference>
<evidence type="ECO:0000313" key="2">
    <source>
        <dbReference type="EMBL" id="PNU18965.1"/>
    </source>
</evidence>
<keyword evidence="2" id="KW-0378">Hydrolase</keyword>
<organism evidence="2 3">
    <name type="scientific">Geothermobacter hydrogeniphilus</name>
    <dbReference type="NCBI Taxonomy" id="1969733"/>
    <lineage>
        <taxon>Bacteria</taxon>
        <taxon>Pseudomonadati</taxon>
        <taxon>Thermodesulfobacteriota</taxon>
        <taxon>Desulfuromonadia</taxon>
        <taxon>Desulfuromonadales</taxon>
        <taxon>Geothermobacteraceae</taxon>
        <taxon>Geothermobacter</taxon>
    </lineage>
</organism>
<accession>A0A2K2H6M0</accession>
<dbReference type="InterPro" id="IPR006680">
    <property type="entry name" value="Amidohydro-rel"/>
</dbReference>
<name>A0A2K2H6M0_9BACT</name>
<dbReference type="OrthoDB" id="9771320at2"/>
<dbReference type="AlphaFoldDB" id="A0A2K2H6M0"/>
<dbReference type="EMBL" id="PPFX01000044">
    <property type="protein sequence ID" value="PNU18965.1"/>
    <property type="molecule type" value="Genomic_DNA"/>
</dbReference>
<dbReference type="RefSeq" id="WP_103116514.1">
    <property type="nucleotide sequence ID" value="NZ_PPFX01000044.1"/>
</dbReference>